<dbReference type="InterPro" id="IPR029068">
    <property type="entry name" value="Glyas_Bleomycin-R_OHBP_Dase"/>
</dbReference>
<feature type="domain" description="VOC" evidence="1">
    <location>
        <begin position="146"/>
        <end position="264"/>
    </location>
</feature>
<dbReference type="Pfam" id="PF00903">
    <property type="entry name" value="Glyoxalase"/>
    <property type="match status" value="1"/>
</dbReference>
<dbReference type="CDD" id="cd07237">
    <property type="entry name" value="BphC1-RGP6_C_like"/>
    <property type="match status" value="1"/>
</dbReference>
<reference evidence="3" key="1">
    <citation type="submission" date="2020-05" db="EMBL/GenBank/DDBJ databases">
        <authorList>
            <person name="Chiriac C."/>
            <person name="Salcher M."/>
            <person name="Ghai R."/>
            <person name="Kavagutti S V."/>
        </authorList>
    </citation>
    <scope>NUCLEOTIDE SEQUENCE</scope>
</reference>
<gene>
    <name evidence="2" type="ORF">UFOPK2754_01117</name>
    <name evidence="3" type="ORF">UFOPK3543_02211</name>
</gene>
<evidence type="ECO:0000313" key="3">
    <source>
        <dbReference type="EMBL" id="CAB4923246.1"/>
    </source>
</evidence>
<name>A0A6J7HW32_9ZZZZ</name>
<feature type="domain" description="VOC" evidence="1">
    <location>
        <begin position="5"/>
        <end position="124"/>
    </location>
</feature>
<organism evidence="3">
    <name type="scientific">freshwater metagenome</name>
    <dbReference type="NCBI Taxonomy" id="449393"/>
    <lineage>
        <taxon>unclassified sequences</taxon>
        <taxon>metagenomes</taxon>
        <taxon>ecological metagenomes</taxon>
    </lineage>
</organism>
<dbReference type="InterPro" id="IPR050383">
    <property type="entry name" value="GlyoxalaseI/FosfomycinResist"/>
</dbReference>
<proteinExistence type="predicted"/>
<dbReference type="EMBL" id="CAFBMH010000099">
    <property type="protein sequence ID" value="CAB4923246.1"/>
    <property type="molecule type" value="Genomic_DNA"/>
</dbReference>
<dbReference type="PANTHER" id="PTHR21366">
    <property type="entry name" value="GLYOXALASE FAMILY PROTEIN"/>
    <property type="match status" value="1"/>
</dbReference>
<dbReference type="Gene3D" id="3.10.180.10">
    <property type="entry name" value="2,3-Dihydroxybiphenyl 1,2-Dioxygenase, domain 1"/>
    <property type="match status" value="2"/>
</dbReference>
<dbReference type="Pfam" id="PF22632">
    <property type="entry name" value="BphC_D1"/>
    <property type="match status" value="1"/>
</dbReference>
<dbReference type="PANTHER" id="PTHR21366:SF14">
    <property type="entry name" value="GLYOXALASE DOMAIN-CONTAINING PROTEIN 5"/>
    <property type="match status" value="1"/>
</dbReference>
<dbReference type="InterPro" id="IPR037523">
    <property type="entry name" value="VOC_core"/>
</dbReference>
<dbReference type="PROSITE" id="PS51819">
    <property type="entry name" value="VOC"/>
    <property type="match status" value="2"/>
</dbReference>
<accession>A0A6J7HW32</accession>
<protein>
    <submittedName>
        <fullName evidence="3">Unannotated protein</fullName>
    </submittedName>
</protein>
<dbReference type="SUPFAM" id="SSF54593">
    <property type="entry name" value="Glyoxalase/Bleomycin resistance protein/Dihydroxybiphenyl dioxygenase"/>
    <property type="match status" value="1"/>
</dbReference>
<sequence length="301" mass="32410">MNLLGIGYIGLDVPDPAAWAEFATSVVGLMPAPNPPKAAPDEARFFKADERQWRVAVYGAEHPGLRYVGFDVGSPEAFERWLTHLDSTGVEFGHGAAADCEARGVRDLVVLRDPSGVRVELCWGPTVDGGFVSPVGVPRFVSGELGFGHVVILAPDLEASMDFYRRVLGMKLSDYVVIGPGMSVQFLRCTPRHHSVALAALGPAPGLHHVAFEVGDIDQVGFALERATRAGHAITASLGRHKNDRMLSFYLRSPAGFEVEIGCDGRLVDDRTWVVNEFTGGDEWGHHGLTAEALARSVAAQ</sequence>
<dbReference type="AlphaFoldDB" id="A0A6J7HW32"/>
<evidence type="ECO:0000259" key="1">
    <source>
        <dbReference type="PROSITE" id="PS51819"/>
    </source>
</evidence>
<dbReference type="EMBL" id="CAEZYR010000033">
    <property type="protein sequence ID" value="CAB4740350.1"/>
    <property type="molecule type" value="Genomic_DNA"/>
</dbReference>
<evidence type="ECO:0000313" key="2">
    <source>
        <dbReference type="EMBL" id="CAB4740350.1"/>
    </source>
</evidence>
<dbReference type="InterPro" id="IPR004360">
    <property type="entry name" value="Glyas_Fos-R_dOase_dom"/>
</dbReference>